<name>A0A8S9LIL3_BRACR</name>
<accession>A0A8S9LIL3</accession>
<comment type="caution">
    <text evidence="1">The sequence shown here is derived from an EMBL/GenBank/DDBJ whole genome shotgun (WGS) entry which is preliminary data.</text>
</comment>
<organism evidence="1 2">
    <name type="scientific">Brassica cretica</name>
    <name type="common">Mustard</name>
    <dbReference type="NCBI Taxonomy" id="69181"/>
    <lineage>
        <taxon>Eukaryota</taxon>
        <taxon>Viridiplantae</taxon>
        <taxon>Streptophyta</taxon>
        <taxon>Embryophyta</taxon>
        <taxon>Tracheophyta</taxon>
        <taxon>Spermatophyta</taxon>
        <taxon>Magnoliopsida</taxon>
        <taxon>eudicotyledons</taxon>
        <taxon>Gunneridae</taxon>
        <taxon>Pentapetalae</taxon>
        <taxon>rosids</taxon>
        <taxon>malvids</taxon>
        <taxon>Brassicales</taxon>
        <taxon>Brassicaceae</taxon>
        <taxon>Brassiceae</taxon>
        <taxon>Brassica</taxon>
    </lineage>
</organism>
<evidence type="ECO:0000313" key="2">
    <source>
        <dbReference type="Proteomes" id="UP000712281"/>
    </source>
</evidence>
<protein>
    <submittedName>
        <fullName evidence="1">Uncharacterized protein</fullName>
    </submittedName>
</protein>
<evidence type="ECO:0000313" key="1">
    <source>
        <dbReference type="EMBL" id="KAF2606302.1"/>
    </source>
</evidence>
<proteinExistence type="predicted"/>
<gene>
    <name evidence="1" type="ORF">F2Q68_00043827</name>
</gene>
<dbReference type="EMBL" id="QGKW02000276">
    <property type="protein sequence ID" value="KAF2606302.1"/>
    <property type="molecule type" value="Genomic_DNA"/>
</dbReference>
<dbReference type="AlphaFoldDB" id="A0A8S9LIL3"/>
<sequence length="89" mass="9912">MQSSSTSSNNTYLIRASSVYEAAVSDSRSTLSRLLTETKGYYCVILYRESIVAYMSTYFLRGGSLRILQSLYLVMSLRLAIPNGIVPGR</sequence>
<dbReference type="Proteomes" id="UP000712281">
    <property type="component" value="Unassembled WGS sequence"/>
</dbReference>
<reference evidence="1" key="1">
    <citation type="submission" date="2019-12" db="EMBL/GenBank/DDBJ databases">
        <title>Genome sequencing and annotation of Brassica cretica.</title>
        <authorList>
            <person name="Studholme D.J."/>
            <person name="Sarris P.F."/>
        </authorList>
    </citation>
    <scope>NUCLEOTIDE SEQUENCE</scope>
    <source>
        <strain evidence="1">PFS-001/15</strain>
        <tissue evidence="1">Leaf</tissue>
    </source>
</reference>